<protein>
    <submittedName>
        <fullName evidence="1">Uncharacterized protein</fullName>
    </submittedName>
</protein>
<reference evidence="1" key="1">
    <citation type="submission" date="2022-07" db="EMBL/GenBank/DDBJ databases">
        <title>Phylogenomic reconstructions and comparative analyses of Kickxellomycotina fungi.</title>
        <authorList>
            <person name="Reynolds N.K."/>
            <person name="Stajich J.E."/>
            <person name="Barry K."/>
            <person name="Grigoriev I.V."/>
            <person name="Crous P."/>
            <person name="Smith M.E."/>
        </authorList>
    </citation>
    <scope>NUCLEOTIDE SEQUENCE</scope>
    <source>
        <strain evidence="1">CBS 109366</strain>
    </source>
</reference>
<evidence type="ECO:0000313" key="1">
    <source>
        <dbReference type="EMBL" id="KAJ2770955.1"/>
    </source>
</evidence>
<keyword evidence="2" id="KW-1185">Reference proteome</keyword>
<name>A0ACC1K043_9FUNG</name>
<comment type="caution">
    <text evidence="1">The sequence shown here is derived from an EMBL/GenBank/DDBJ whole genome shotgun (WGS) entry which is preliminary data.</text>
</comment>
<proteinExistence type="predicted"/>
<organism evidence="1 2">
    <name type="scientific">Coemansia nantahalensis</name>
    <dbReference type="NCBI Taxonomy" id="2789366"/>
    <lineage>
        <taxon>Eukaryota</taxon>
        <taxon>Fungi</taxon>
        <taxon>Fungi incertae sedis</taxon>
        <taxon>Zoopagomycota</taxon>
        <taxon>Kickxellomycotina</taxon>
        <taxon>Kickxellomycetes</taxon>
        <taxon>Kickxellales</taxon>
        <taxon>Kickxellaceae</taxon>
        <taxon>Coemansia</taxon>
    </lineage>
</organism>
<evidence type="ECO:0000313" key="2">
    <source>
        <dbReference type="Proteomes" id="UP001140234"/>
    </source>
</evidence>
<accession>A0ACC1K043</accession>
<dbReference type="Proteomes" id="UP001140234">
    <property type="component" value="Unassembled WGS sequence"/>
</dbReference>
<dbReference type="EMBL" id="JANBUJ010000624">
    <property type="protein sequence ID" value="KAJ2770955.1"/>
    <property type="molecule type" value="Genomic_DNA"/>
</dbReference>
<sequence>MGLRNHPVTNAWRASGPLSRLPMLLFCALAAGAAAAPGGPQTQRDTDALLEAMKRSNEAESDHRNIMTPEFRDFCITSREHVTCCATFLLLFVCAYAVVRRACTDGPRSLARGAVAGVRHLVLPYAAVFRSRQILLVIASAGLASAAMMAILLAVTVGLANAMEHGDPRSLRSWRTWLLPSTLLAPGDAQLGHLPAAAAALAAGPHVAHDFPPILRRLWLYQSIISVSTAAFLLPLGLLFEATSRRASTRSRLLAALGRWLAVAFAGFIGWEAACWRLGFLRGLGLYQPFSADVATIRYSVHFASCAFGLLPAVLATLPRGTWALFEWLRSCVGQQHELARSTRMRHTQLERERERIERQLEQAIGSWKWEQFRERETLAVEEPAPPPTPQTRGSMLHIPPAHPGLAAKPAARPYQTVAAGRSRVAPRRPRAMDVVLPARSSIQLCSPSADAVMPLRERSSSTDRGATSPHSPVLYYSSSASSSDNDGDGNATASDLQARRVVRSARKRLWLRREREMLELSRRIKRYHAQLLLIREEVARIDASGVLDVAGDEHTAAADAGPPRLALLLLAAAQRAAALLTMAAATVCWLLLVLLVGRGALSAIFVGEPDLTHSFRYFIPALSPTTAGLPTPTGPPSDATPWATRPDEAGPLAPDALPLLPPLVTASQAVAGTLLFVVVLFGLLSVGSSVEDSVHPMRLLITAHAERILRARQWAWLPRVLLPAGVLEAIDPTAAIPKLVASRPPMQVAGHTSRAFFSSSTDLTSYYRQLLRQAPPLPGARLPDGVLPDAALQARALGRRVFLPIRGGSRRAVPMRQMLVYAWVLCGLAMSWPTVLRTTGLISERAYVLPIASLVEPLWSPYVFDEEVVLRPAQRPDTPAPAYTPVPQPTETLGLCPPDLMLLSGPDDARGRCSSRLPSGAAESAGPVDTPAPAPAPAMPPLEHRASRRQLHQSLSSDTVPRMLVRWMIQLGAKVSPHVAVSLGYVTWWLDPDLIVPLSAETVDLQLGFAPQALAPLPAASFGPAPAQSEWYGMLRRLERRTVRLPQADDGTPLVLSHAAHRPEPTGSAPAHASLAVSRSDASTSGEYDSGGDVDDDGHILAFFWDRLGAALQWLRQVAAASVRRMARAAAAAAHVMVAGTPLEPAARAAVGVARTGLGAACTAGSVVGQLLWGRVADTAAMLPRWAVYVDSLFSRAAAGAGWIARGLLMGDGPEPAADAGVASAVPSVFLPAFWAAAAARGDPALQRLRPELWPHALGVDAAGGSFKLAPAPAHAPLPTAQQQPPAGAAAADGLPPEHRRPARGAWTAKDWLLAVYRVLLGVLACRAVFGPSRSSWLLSL</sequence>
<gene>
    <name evidence="1" type="ORF">IWQ57_002426</name>
</gene>